<evidence type="ECO:0000313" key="1">
    <source>
        <dbReference type="EMBL" id="MCF4120605.1"/>
    </source>
</evidence>
<protein>
    <submittedName>
        <fullName evidence="1">Uncharacterized protein</fullName>
    </submittedName>
</protein>
<evidence type="ECO:0000313" key="2">
    <source>
        <dbReference type="Proteomes" id="UP001165405"/>
    </source>
</evidence>
<dbReference type="Proteomes" id="UP001165405">
    <property type="component" value="Unassembled WGS sequence"/>
</dbReference>
<dbReference type="AlphaFoldDB" id="A0AA41QD54"/>
<reference evidence="1" key="1">
    <citation type="submission" date="2022-01" db="EMBL/GenBank/DDBJ databases">
        <title>Antribacter sp. nov., isolated from Guizhou of China.</title>
        <authorList>
            <person name="Chengliang C."/>
            <person name="Ya Z."/>
        </authorList>
    </citation>
    <scope>NUCLEOTIDE SEQUENCE</scope>
    <source>
        <strain evidence="1">KLBMP 9083</strain>
    </source>
</reference>
<dbReference type="RefSeq" id="WP_236088375.1">
    <property type="nucleotide sequence ID" value="NZ_JAKGSG010000022.1"/>
</dbReference>
<sequence length="99" mass="10784">MSQLWGPALDAEIAYRQERVRDAWSLGAGHRGDAARSASHVAEEIGHAAGRAGRALVRVARGAAQKNEDCKEAARRRAEEIAKGIEGMRPREARGHRFA</sequence>
<name>A0AA41QD54_9MICO</name>
<accession>A0AA41QD54</accession>
<comment type="caution">
    <text evidence="1">The sequence shown here is derived from an EMBL/GenBank/DDBJ whole genome shotgun (WGS) entry which is preliminary data.</text>
</comment>
<proteinExistence type="predicted"/>
<dbReference type="EMBL" id="JAKGSG010000022">
    <property type="protein sequence ID" value="MCF4120605.1"/>
    <property type="molecule type" value="Genomic_DNA"/>
</dbReference>
<organism evidence="1 2">
    <name type="scientific">Antribacter soli</name>
    <dbReference type="NCBI Taxonomy" id="2910976"/>
    <lineage>
        <taxon>Bacteria</taxon>
        <taxon>Bacillati</taxon>
        <taxon>Actinomycetota</taxon>
        <taxon>Actinomycetes</taxon>
        <taxon>Micrococcales</taxon>
        <taxon>Promicromonosporaceae</taxon>
        <taxon>Antribacter</taxon>
    </lineage>
</organism>
<gene>
    <name evidence="1" type="ORF">L1785_06415</name>
</gene>
<keyword evidence="2" id="KW-1185">Reference proteome</keyword>